<sequence>MTTLLMSSRPTEDNQALWRAAISRDWTVARAKGIRLPEIDDDEIVLYIESLYAPAIAQAVGRHLLNVPEDWLTQLPEEHRKRNVSLTTLGDARTVKRPVFVKPPNDKSFAAEIYDSGRSLPKEFDDDMAVLVADPVTWKDEFRCFCLEERVRTLSPYLRSGQHAKLSQYKATEAERTEVTVLVENVLKITSERTPRSVVIDVGQIQGKGWAVVEANAAWGSGIYGCDPNIVLDVLRCATIQPEMGN</sequence>
<name>A0A368KUA7_9BACT</name>
<proteinExistence type="predicted"/>
<accession>A0A368KUA7</accession>
<feature type="domain" description="ATP-grasp" evidence="1">
    <location>
        <begin position="81"/>
        <end position="234"/>
    </location>
</feature>
<dbReference type="InterPro" id="IPR041261">
    <property type="entry name" value="R2K_2"/>
</dbReference>
<evidence type="ECO:0000259" key="1">
    <source>
        <dbReference type="Pfam" id="PF18299"/>
    </source>
</evidence>
<dbReference type="EMBL" id="QPEX01000010">
    <property type="protein sequence ID" value="RCS54013.1"/>
    <property type="molecule type" value="Genomic_DNA"/>
</dbReference>
<protein>
    <submittedName>
        <fullName evidence="2">DUF4343 domain-containing protein</fullName>
    </submittedName>
</protein>
<dbReference type="Proteomes" id="UP000253562">
    <property type="component" value="Unassembled WGS sequence"/>
</dbReference>
<reference evidence="2 3" key="1">
    <citation type="submission" date="2018-07" db="EMBL/GenBank/DDBJ databases">
        <title>Comparative genomes isolates from brazilian mangrove.</title>
        <authorList>
            <person name="De Araujo J.E."/>
            <person name="Taketani R.G."/>
            <person name="Silva M.C.P."/>
            <person name="Lourenco M.V."/>
            <person name="Oliveira V.M."/>
            <person name="Andreote F.D."/>
        </authorList>
    </citation>
    <scope>NUCLEOTIDE SEQUENCE [LARGE SCALE GENOMIC DNA]</scope>
    <source>
        <strain evidence="2 3">HEX PRIS-MGV</strain>
    </source>
</reference>
<dbReference type="RefSeq" id="WP_114367079.1">
    <property type="nucleotide sequence ID" value="NZ_QPEX01000010.1"/>
</dbReference>
<comment type="caution">
    <text evidence="2">The sequence shown here is derived from an EMBL/GenBank/DDBJ whole genome shotgun (WGS) entry which is preliminary data.</text>
</comment>
<dbReference type="OrthoDB" id="654524at2"/>
<organism evidence="2 3">
    <name type="scientific">Bremerella cremea</name>
    <dbReference type="NCBI Taxonomy" id="1031537"/>
    <lineage>
        <taxon>Bacteria</taxon>
        <taxon>Pseudomonadati</taxon>
        <taxon>Planctomycetota</taxon>
        <taxon>Planctomycetia</taxon>
        <taxon>Pirellulales</taxon>
        <taxon>Pirellulaceae</taxon>
        <taxon>Bremerella</taxon>
    </lineage>
</organism>
<dbReference type="AlphaFoldDB" id="A0A368KUA7"/>
<evidence type="ECO:0000313" key="2">
    <source>
        <dbReference type="EMBL" id="RCS54013.1"/>
    </source>
</evidence>
<evidence type="ECO:0000313" key="3">
    <source>
        <dbReference type="Proteomes" id="UP000253562"/>
    </source>
</evidence>
<gene>
    <name evidence="2" type="ORF">DTL42_02325</name>
</gene>
<dbReference type="Pfam" id="PF18299">
    <property type="entry name" value="R2K_2"/>
    <property type="match status" value="1"/>
</dbReference>